<name>A0A225B3B1_TALAT</name>
<feature type="transmembrane region" description="Helical" evidence="7">
    <location>
        <begin position="85"/>
        <end position="108"/>
    </location>
</feature>
<feature type="transmembrane region" description="Helical" evidence="7">
    <location>
        <begin position="369"/>
        <end position="390"/>
    </location>
</feature>
<dbReference type="GO" id="GO:0022857">
    <property type="term" value="F:transmembrane transporter activity"/>
    <property type="evidence" value="ECO:0007669"/>
    <property type="project" value="InterPro"/>
</dbReference>
<evidence type="ECO:0000259" key="8">
    <source>
        <dbReference type="PROSITE" id="PS50850"/>
    </source>
</evidence>
<feature type="domain" description="Major facilitator superfamily (MFS) profile" evidence="8">
    <location>
        <begin position="48"/>
        <end position="459"/>
    </location>
</feature>
<accession>A0A225B3B1</accession>
<feature type="transmembrane region" description="Helical" evidence="7">
    <location>
        <begin position="177"/>
        <end position="196"/>
    </location>
</feature>
<dbReference type="Proteomes" id="UP000214365">
    <property type="component" value="Unassembled WGS sequence"/>
</dbReference>
<evidence type="ECO:0000256" key="3">
    <source>
        <dbReference type="ARBA" id="ARBA00022692"/>
    </source>
</evidence>
<keyword evidence="5 7" id="KW-0472">Membrane</keyword>
<feature type="transmembrane region" description="Helical" evidence="7">
    <location>
        <begin position="202"/>
        <end position="226"/>
    </location>
</feature>
<dbReference type="GO" id="GO:0016020">
    <property type="term" value="C:membrane"/>
    <property type="evidence" value="ECO:0007669"/>
    <property type="project" value="UniProtKB-SubCell"/>
</dbReference>
<evidence type="ECO:0000256" key="4">
    <source>
        <dbReference type="ARBA" id="ARBA00022989"/>
    </source>
</evidence>
<keyword evidence="4 7" id="KW-1133">Transmembrane helix</keyword>
<evidence type="ECO:0000256" key="7">
    <source>
        <dbReference type="SAM" id="Phobius"/>
    </source>
</evidence>
<dbReference type="EMBL" id="LFMY01000001">
    <property type="protein sequence ID" value="OKL64208.1"/>
    <property type="molecule type" value="Genomic_DNA"/>
</dbReference>
<dbReference type="PANTHER" id="PTHR43791">
    <property type="entry name" value="PERMEASE-RELATED"/>
    <property type="match status" value="1"/>
</dbReference>
<dbReference type="AlphaFoldDB" id="A0A225B3B1"/>
<dbReference type="PROSITE" id="PS50850">
    <property type="entry name" value="MFS"/>
    <property type="match status" value="1"/>
</dbReference>
<dbReference type="GeneID" id="31000269"/>
<dbReference type="InterPro" id="IPR011701">
    <property type="entry name" value="MFS"/>
</dbReference>
<feature type="transmembrane region" description="Helical" evidence="7">
    <location>
        <begin position="275"/>
        <end position="299"/>
    </location>
</feature>
<dbReference type="Gene3D" id="1.20.1250.20">
    <property type="entry name" value="MFS general substrate transporter like domains"/>
    <property type="match status" value="2"/>
</dbReference>
<evidence type="ECO:0000256" key="5">
    <source>
        <dbReference type="ARBA" id="ARBA00023136"/>
    </source>
</evidence>
<reference evidence="9 10" key="1">
    <citation type="submission" date="2015-06" db="EMBL/GenBank/DDBJ databases">
        <title>Talaromyces atroroseus IBT 11181 draft genome.</title>
        <authorList>
            <person name="Rasmussen K.B."/>
            <person name="Rasmussen S."/>
            <person name="Petersen B."/>
            <person name="Sicheritz-Ponten T."/>
            <person name="Mortensen U.H."/>
            <person name="Thrane U."/>
        </authorList>
    </citation>
    <scope>NUCLEOTIDE SEQUENCE [LARGE SCALE GENOMIC DNA]</scope>
    <source>
        <strain evidence="9 10">IBT 11181</strain>
    </source>
</reference>
<dbReference type="PANTHER" id="PTHR43791:SF103">
    <property type="entry name" value="MAJOR FACILITATOR SUPERFAMILY (MFS) PROFILE DOMAIN-CONTAINING PROTEIN-RELATED"/>
    <property type="match status" value="1"/>
</dbReference>
<gene>
    <name evidence="9" type="ORF">UA08_00514</name>
</gene>
<dbReference type="FunFam" id="1.20.1250.20:FF:000064">
    <property type="entry name" value="MFS allantoate transporter"/>
    <property type="match status" value="1"/>
</dbReference>
<feature type="transmembrane region" description="Helical" evidence="7">
    <location>
        <begin position="145"/>
        <end position="165"/>
    </location>
</feature>
<evidence type="ECO:0000313" key="9">
    <source>
        <dbReference type="EMBL" id="OKL64208.1"/>
    </source>
</evidence>
<dbReference type="Pfam" id="PF07690">
    <property type="entry name" value="MFS_1"/>
    <property type="match status" value="1"/>
</dbReference>
<evidence type="ECO:0000256" key="6">
    <source>
        <dbReference type="ARBA" id="ARBA00037968"/>
    </source>
</evidence>
<dbReference type="STRING" id="1441469.A0A225B3B1"/>
<dbReference type="OrthoDB" id="6730379at2759"/>
<keyword evidence="10" id="KW-1185">Reference proteome</keyword>
<dbReference type="InterPro" id="IPR020846">
    <property type="entry name" value="MFS_dom"/>
</dbReference>
<protein>
    <recommendedName>
        <fullName evidence="8">Major facilitator superfamily (MFS) profile domain-containing protein</fullName>
    </recommendedName>
</protein>
<dbReference type="InterPro" id="IPR036259">
    <property type="entry name" value="MFS_trans_sf"/>
</dbReference>
<evidence type="ECO:0000256" key="2">
    <source>
        <dbReference type="ARBA" id="ARBA00022448"/>
    </source>
</evidence>
<comment type="caution">
    <text evidence="9">The sequence shown here is derived from an EMBL/GenBank/DDBJ whole genome shotgun (WGS) entry which is preliminary data.</text>
</comment>
<dbReference type="RefSeq" id="XP_020124329.1">
    <property type="nucleotide sequence ID" value="XM_020260329.1"/>
</dbReference>
<evidence type="ECO:0000256" key="1">
    <source>
        <dbReference type="ARBA" id="ARBA00004141"/>
    </source>
</evidence>
<organism evidence="9 10">
    <name type="scientific">Talaromyces atroroseus</name>
    <dbReference type="NCBI Taxonomy" id="1441469"/>
    <lineage>
        <taxon>Eukaryota</taxon>
        <taxon>Fungi</taxon>
        <taxon>Dikarya</taxon>
        <taxon>Ascomycota</taxon>
        <taxon>Pezizomycotina</taxon>
        <taxon>Eurotiomycetes</taxon>
        <taxon>Eurotiomycetidae</taxon>
        <taxon>Eurotiales</taxon>
        <taxon>Trichocomaceae</taxon>
        <taxon>Talaromyces</taxon>
        <taxon>Talaromyces sect. Trachyspermi</taxon>
    </lineage>
</organism>
<sequence length="495" mass="54805">MAPKHPDVGIVSADDGVDIETASCKVVSEATLSPAETRRLVRRIDLCILPILFVSYMLQYLDKSAMSNTAILGLRTDLHLSGSQYSWASSIFNFGYLAASAPFALLMVRFPIGKFMAVSVSLWAVVLCCTGATQNATSLMATRFFLGFMEAAVAPGFSIITSTWYTRSEQPIRHGVWFLGNVVSGLFGSPLMYAFGHVNNYPAWRIVFFVFGGITLLWGIALIFILPDSPSKARFLTDTARVQAAERVQKDTLRGNEDNKWDMKQMWEALRDPKAWFTVIIMLCANIPNGGIGNFAAIVIEGFGFTRNETYLVNMIVTAFQGGFIVVFTLASSYLKNMRTISMAISTVIALVGAVMIRQIHSSNLWARYFGYCLLSAYTSNFPLMLSMNASNIAGKTKKTTINAMTFIAYCAGNIIGPQLFFADQAPSYPSGFASMLVCFAVGIVAILFLRFYLIWENKRRDAREGPLDVDGGDAENEQTLDLTDQQIRGYRYLY</sequence>
<feature type="transmembrane region" description="Helical" evidence="7">
    <location>
        <begin position="338"/>
        <end position="357"/>
    </location>
</feature>
<feature type="transmembrane region" description="Helical" evidence="7">
    <location>
        <begin position="433"/>
        <end position="454"/>
    </location>
</feature>
<feature type="transmembrane region" description="Helical" evidence="7">
    <location>
        <begin position="311"/>
        <end position="331"/>
    </location>
</feature>
<feature type="transmembrane region" description="Helical" evidence="7">
    <location>
        <begin position="402"/>
        <end position="421"/>
    </location>
</feature>
<feature type="transmembrane region" description="Helical" evidence="7">
    <location>
        <begin position="40"/>
        <end position="58"/>
    </location>
</feature>
<keyword evidence="2" id="KW-0813">Transport</keyword>
<proteinExistence type="inferred from homology"/>
<keyword evidence="3 7" id="KW-0812">Transmembrane</keyword>
<evidence type="ECO:0000313" key="10">
    <source>
        <dbReference type="Proteomes" id="UP000214365"/>
    </source>
</evidence>
<comment type="subcellular location">
    <subcellularLocation>
        <location evidence="1">Membrane</location>
        <topology evidence="1">Multi-pass membrane protein</topology>
    </subcellularLocation>
</comment>
<feature type="transmembrane region" description="Helical" evidence="7">
    <location>
        <begin position="115"/>
        <end position="133"/>
    </location>
</feature>
<comment type="similarity">
    <text evidence="6">Belongs to the major facilitator superfamily. Allantoate permease family.</text>
</comment>
<dbReference type="SUPFAM" id="SSF103473">
    <property type="entry name" value="MFS general substrate transporter"/>
    <property type="match status" value="1"/>
</dbReference>